<dbReference type="InParanoid" id="A0A1Y1XWM9"/>
<name>A0A1Y1XWM9_9FUNG</name>
<comment type="caution">
    <text evidence="2">The sequence shown here is derived from an EMBL/GenBank/DDBJ whole genome shotgun (WGS) entry which is preliminary data.</text>
</comment>
<accession>A0A1Y1XWM9</accession>
<evidence type="ECO:0000313" key="2">
    <source>
        <dbReference type="EMBL" id="ORX90159.1"/>
    </source>
</evidence>
<dbReference type="STRING" id="1314790.A0A1Y1XWM9"/>
<dbReference type="EMBL" id="MCFE01000396">
    <property type="protein sequence ID" value="ORX90159.1"/>
    <property type="molecule type" value="Genomic_DNA"/>
</dbReference>
<evidence type="ECO:0000256" key="1">
    <source>
        <dbReference type="SAM" id="MobiDB-lite"/>
    </source>
</evidence>
<feature type="region of interest" description="Disordered" evidence="1">
    <location>
        <begin position="384"/>
        <end position="403"/>
    </location>
</feature>
<feature type="compositionally biased region" description="Polar residues" evidence="1">
    <location>
        <begin position="314"/>
        <end position="329"/>
    </location>
</feature>
<gene>
    <name evidence="2" type="ORF">K493DRAFT_61374</name>
</gene>
<protein>
    <submittedName>
        <fullName evidence="2">Uncharacterized protein</fullName>
    </submittedName>
</protein>
<proteinExistence type="predicted"/>
<feature type="compositionally biased region" description="Low complexity" evidence="1">
    <location>
        <begin position="330"/>
        <end position="357"/>
    </location>
</feature>
<reference evidence="2 3" key="1">
    <citation type="submission" date="2016-07" db="EMBL/GenBank/DDBJ databases">
        <title>Pervasive Adenine N6-methylation of Active Genes in Fungi.</title>
        <authorList>
            <consortium name="DOE Joint Genome Institute"/>
            <person name="Mondo S.J."/>
            <person name="Dannebaum R.O."/>
            <person name="Kuo R.C."/>
            <person name="Labutti K."/>
            <person name="Haridas S."/>
            <person name="Kuo A."/>
            <person name="Salamov A."/>
            <person name="Ahrendt S.R."/>
            <person name="Lipzen A."/>
            <person name="Sullivan W."/>
            <person name="Andreopoulos W.B."/>
            <person name="Clum A."/>
            <person name="Lindquist E."/>
            <person name="Daum C."/>
            <person name="Ramamoorthy G.K."/>
            <person name="Gryganskyi A."/>
            <person name="Culley D."/>
            <person name="Magnuson J.K."/>
            <person name="James T.Y."/>
            <person name="O'Malley M.A."/>
            <person name="Stajich J.E."/>
            <person name="Spatafora J.W."/>
            <person name="Visel A."/>
            <person name="Grigoriev I.V."/>
        </authorList>
    </citation>
    <scope>NUCLEOTIDE SEQUENCE [LARGE SCALE GENOMIC DNA]</scope>
    <source>
        <strain evidence="2 3">CBS 931.73</strain>
    </source>
</reference>
<evidence type="ECO:0000313" key="3">
    <source>
        <dbReference type="Proteomes" id="UP000193498"/>
    </source>
</evidence>
<keyword evidence="3" id="KW-1185">Reference proteome</keyword>
<organism evidence="2 3">
    <name type="scientific">Basidiobolus meristosporus CBS 931.73</name>
    <dbReference type="NCBI Taxonomy" id="1314790"/>
    <lineage>
        <taxon>Eukaryota</taxon>
        <taxon>Fungi</taxon>
        <taxon>Fungi incertae sedis</taxon>
        <taxon>Zoopagomycota</taxon>
        <taxon>Entomophthoromycotina</taxon>
        <taxon>Basidiobolomycetes</taxon>
        <taxon>Basidiobolales</taxon>
        <taxon>Basidiobolaceae</taxon>
        <taxon>Basidiobolus</taxon>
    </lineage>
</organism>
<dbReference type="AlphaFoldDB" id="A0A1Y1XWM9"/>
<feature type="region of interest" description="Disordered" evidence="1">
    <location>
        <begin position="314"/>
        <end position="357"/>
    </location>
</feature>
<dbReference type="Proteomes" id="UP000193498">
    <property type="component" value="Unassembled WGS sequence"/>
</dbReference>
<sequence>MGNVWAQQTTHLLSALTKLSSANEVASVLKYDALYQLFTRLVKYLLDDFVEKLPASAKDSLNSVFCKVVKRAHPNAICRVLFNTFLLHINGLIKNDENTEEHYKCYDIVQKLIWRVAKGLREQINLKKVNQERLLADINQFLENFDAQQWSLVTQRLRFTNSPWQTVKAILSLLIHIHKEKIFSRLTLIPNSTQSPIYIKILHSLQNSPAIDRRLLEDKFNSSQENLASSPKTRSRSISPVQTMDDQLDRIFQRIRHGSTMHDGVQELKEFRLKNPQAEEAVKSRLAKLSHGFQMYIRRFALRLDGDYLSRPMSASSDSLTSYRSLQTGSSTPTSTHTLKTASTTSPSAKSITTPTSTRALKTGLASAQSLKTGLASARSLKTGSVTPTIQRGSMISSPKKSVFRSTKSKSLAMSLSMFEDPDRKATPQKAVAPERLDSIKKMFEYSGLSNTRSKMARS</sequence>